<dbReference type="SUPFAM" id="SSF81345">
    <property type="entry name" value="ABC transporter involved in vitamin B12 uptake, BtuC"/>
    <property type="match status" value="1"/>
</dbReference>
<evidence type="ECO:0000256" key="3">
    <source>
        <dbReference type="ARBA" id="ARBA00022448"/>
    </source>
</evidence>
<protein>
    <submittedName>
        <fullName evidence="9">Iron complex transport system permease protein</fullName>
    </submittedName>
</protein>
<feature type="transmembrane region" description="Helical" evidence="8">
    <location>
        <begin position="39"/>
        <end position="58"/>
    </location>
</feature>
<evidence type="ECO:0000313" key="10">
    <source>
        <dbReference type="Proteomes" id="UP001223586"/>
    </source>
</evidence>
<evidence type="ECO:0000256" key="1">
    <source>
        <dbReference type="ARBA" id="ARBA00004651"/>
    </source>
</evidence>
<dbReference type="RefSeq" id="WP_307227505.1">
    <property type="nucleotide sequence ID" value="NZ_JAUSTT010000005.1"/>
</dbReference>
<proteinExistence type="inferred from homology"/>
<gene>
    <name evidence="9" type="ORF">J2S08_001135</name>
</gene>
<dbReference type="PANTHER" id="PTHR30472:SF19">
    <property type="entry name" value="PETROBACTIN IMPORT SYSTEM PERMEASE PROTEIN YCLO"/>
    <property type="match status" value="1"/>
</dbReference>
<dbReference type="InterPro" id="IPR037294">
    <property type="entry name" value="ABC_BtuC-like"/>
</dbReference>
<keyword evidence="4" id="KW-1003">Cell membrane</keyword>
<feature type="transmembrane region" description="Helical" evidence="8">
    <location>
        <begin position="174"/>
        <end position="193"/>
    </location>
</feature>
<dbReference type="InterPro" id="IPR000522">
    <property type="entry name" value="ABC_transptr_permease_BtuC"/>
</dbReference>
<accession>A0ABT9WPT5</accession>
<dbReference type="Gene3D" id="1.10.3470.10">
    <property type="entry name" value="ABC transporter involved in vitamin B12 uptake, BtuC"/>
    <property type="match status" value="1"/>
</dbReference>
<dbReference type="CDD" id="cd06550">
    <property type="entry name" value="TM_ABC_iron-siderophores_like"/>
    <property type="match status" value="1"/>
</dbReference>
<dbReference type="Pfam" id="PF01032">
    <property type="entry name" value="FecCD"/>
    <property type="match status" value="1"/>
</dbReference>
<comment type="caution">
    <text evidence="9">The sequence shown here is derived from an EMBL/GenBank/DDBJ whole genome shotgun (WGS) entry which is preliminary data.</text>
</comment>
<evidence type="ECO:0000256" key="5">
    <source>
        <dbReference type="ARBA" id="ARBA00022692"/>
    </source>
</evidence>
<dbReference type="EMBL" id="JAUSTT010000005">
    <property type="protein sequence ID" value="MDQ0175301.1"/>
    <property type="molecule type" value="Genomic_DNA"/>
</dbReference>
<sequence>MGNKAKLGLLAVIALVLTALFMFWNIGSNWDYVLPRRTMKIFAIILTGGAIAFSTMVFQTITNNRILTPSILGLDSLYMLIQTFVIFMFGSGTLTMMNHNVHFLMTVGLMVLFSGILYKVLFKREGQNIYYLLLIGLIFGTLFGSLSSFMQVLIDPNEFQIVQDKMFASFNNVNTDLLYISAILIVLVTIYFARYMKYLDVLSLGRDHAINLGINYDYVVKRLLIVVAILISISTALVGPITFLGLLVVNVTYQFLKTYQHKYLIIGSVLISIVALVGGQLIVERVFEFTTPLSVIINFVGGVYFIYLLLKENKSW</sequence>
<evidence type="ECO:0000313" key="9">
    <source>
        <dbReference type="EMBL" id="MDQ0175301.1"/>
    </source>
</evidence>
<reference evidence="9 10" key="1">
    <citation type="submission" date="2023-07" db="EMBL/GenBank/DDBJ databases">
        <title>Genomic Encyclopedia of Type Strains, Phase IV (KMG-IV): sequencing the most valuable type-strain genomes for metagenomic binning, comparative biology and taxonomic classification.</title>
        <authorList>
            <person name="Goeker M."/>
        </authorList>
    </citation>
    <scope>NUCLEOTIDE SEQUENCE [LARGE SCALE GENOMIC DNA]</scope>
    <source>
        <strain evidence="9 10">DSM 23837</strain>
    </source>
</reference>
<dbReference type="Proteomes" id="UP001223586">
    <property type="component" value="Unassembled WGS sequence"/>
</dbReference>
<keyword evidence="3" id="KW-0813">Transport</keyword>
<feature type="transmembrane region" description="Helical" evidence="8">
    <location>
        <begin position="289"/>
        <end position="310"/>
    </location>
</feature>
<evidence type="ECO:0000256" key="2">
    <source>
        <dbReference type="ARBA" id="ARBA00007935"/>
    </source>
</evidence>
<dbReference type="PANTHER" id="PTHR30472">
    <property type="entry name" value="FERRIC ENTEROBACTIN TRANSPORT SYSTEM PERMEASE PROTEIN"/>
    <property type="match status" value="1"/>
</dbReference>
<evidence type="ECO:0000256" key="7">
    <source>
        <dbReference type="ARBA" id="ARBA00023136"/>
    </source>
</evidence>
<feature type="transmembrane region" description="Helical" evidence="8">
    <location>
        <begin position="263"/>
        <end position="283"/>
    </location>
</feature>
<evidence type="ECO:0000256" key="6">
    <source>
        <dbReference type="ARBA" id="ARBA00022989"/>
    </source>
</evidence>
<feature type="transmembrane region" description="Helical" evidence="8">
    <location>
        <begin position="129"/>
        <end position="154"/>
    </location>
</feature>
<keyword evidence="10" id="KW-1185">Reference proteome</keyword>
<feature type="transmembrane region" description="Helical" evidence="8">
    <location>
        <begin position="237"/>
        <end position="256"/>
    </location>
</feature>
<feature type="transmembrane region" description="Helical" evidence="8">
    <location>
        <begin position="101"/>
        <end position="122"/>
    </location>
</feature>
<feature type="transmembrane region" description="Helical" evidence="8">
    <location>
        <begin position="7"/>
        <end position="27"/>
    </location>
</feature>
<keyword evidence="5 8" id="KW-0812">Transmembrane</keyword>
<comment type="similarity">
    <text evidence="2">Belongs to the binding-protein-dependent transport system permease family. FecCD subfamily.</text>
</comment>
<feature type="transmembrane region" description="Helical" evidence="8">
    <location>
        <begin position="70"/>
        <end position="89"/>
    </location>
</feature>
<name>A0ABT9WPT5_9BACI</name>
<evidence type="ECO:0000256" key="4">
    <source>
        <dbReference type="ARBA" id="ARBA00022475"/>
    </source>
</evidence>
<keyword evidence="6 8" id="KW-1133">Transmembrane helix</keyword>
<organism evidence="9 10">
    <name type="scientific">Bacillus chungangensis</name>
    <dbReference type="NCBI Taxonomy" id="587633"/>
    <lineage>
        <taxon>Bacteria</taxon>
        <taxon>Bacillati</taxon>
        <taxon>Bacillota</taxon>
        <taxon>Bacilli</taxon>
        <taxon>Bacillales</taxon>
        <taxon>Bacillaceae</taxon>
        <taxon>Bacillus</taxon>
    </lineage>
</organism>
<evidence type="ECO:0000256" key="8">
    <source>
        <dbReference type="SAM" id="Phobius"/>
    </source>
</evidence>
<comment type="subcellular location">
    <subcellularLocation>
        <location evidence="1">Cell membrane</location>
        <topology evidence="1">Multi-pass membrane protein</topology>
    </subcellularLocation>
</comment>
<keyword evidence="7 8" id="KW-0472">Membrane</keyword>